<proteinExistence type="predicted"/>
<dbReference type="Proteomes" id="UP000799755">
    <property type="component" value="Unassembled WGS sequence"/>
</dbReference>
<dbReference type="EMBL" id="MU003494">
    <property type="protein sequence ID" value="KAF2476725.1"/>
    <property type="molecule type" value="Genomic_DNA"/>
</dbReference>
<name>A0ACB6RDC0_9PLEO</name>
<evidence type="ECO:0000313" key="2">
    <source>
        <dbReference type="Proteomes" id="UP000799755"/>
    </source>
</evidence>
<accession>A0ACB6RDC0</accession>
<sequence length="412" mass="44889">MFLNPLKAVGAVHLIDAHKKTLDRTVQLPEDAASRGAQVVLFPECALTAFFPHHFIAYKAQLKSGKELGVDICIGFAEASDAGEHYNTCIYYRTKSGSMLPRSYESARETLLQAERLGFHAFRAKAWKALGLQGAEMVFCGYNTTGFAPYLWGTSINQDPKEAEKMALSHHKLVMQAHSYTNACFFVSAAKSGRDDGNYNLIAGSTIIRPHGKVIAESMTDEDGIIIGDCDLDRCRPRIVLNITSVCFRPSFTKTYRTLLCNLNATELMTDACLGMVRPTILPNVFVYGFTAPKPAPSSIEGNFDNITLVIGIMEASLLAARTLGIGSCNLDVLELESRPEKEVLGIICEVGKKLVDGGADILTLGCTGMTNMKATVENVVRDEVPVVDGTAKKGAYASSAVGRKKRSWDWI</sequence>
<keyword evidence="1" id="KW-0378">Hydrolase</keyword>
<comment type="caution">
    <text evidence="1">The sequence shown here is derived from an EMBL/GenBank/DDBJ whole genome shotgun (WGS) entry which is preliminary data.</text>
</comment>
<organism evidence="1 2">
    <name type="scientific">Lindgomyces ingoldianus</name>
    <dbReference type="NCBI Taxonomy" id="673940"/>
    <lineage>
        <taxon>Eukaryota</taxon>
        <taxon>Fungi</taxon>
        <taxon>Dikarya</taxon>
        <taxon>Ascomycota</taxon>
        <taxon>Pezizomycotina</taxon>
        <taxon>Dothideomycetes</taxon>
        <taxon>Pleosporomycetidae</taxon>
        <taxon>Pleosporales</taxon>
        <taxon>Lindgomycetaceae</taxon>
        <taxon>Lindgomyces</taxon>
    </lineage>
</organism>
<keyword evidence="2" id="KW-1185">Reference proteome</keyword>
<gene>
    <name evidence="1" type="ORF">BDR25DRAFT_331405</name>
</gene>
<protein>
    <submittedName>
        <fullName evidence="1">Carbon-nitrogen hydrolase</fullName>
    </submittedName>
</protein>
<evidence type="ECO:0000313" key="1">
    <source>
        <dbReference type="EMBL" id="KAF2476725.1"/>
    </source>
</evidence>
<reference evidence="1" key="1">
    <citation type="journal article" date="2020" name="Stud. Mycol.">
        <title>101 Dothideomycetes genomes: a test case for predicting lifestyles and emergence of pathogens.</title>
        <authorList>
            <person name="Haridas S."/>
            <person name="Albert R."/>
            <person name="Binder M."/>
            <person name="Bloem J."/>
            <person name="Labutti K."/>
            <person name="Salamov A."/>
            <person name="Andreopoulos B."/>
            <person name="Baker S."/>
            <person name="Barry K."/>
            <person name="Bills G."/>
            <person name="Bluhm B."/>
            <person name="Cannon C."/>
            <person name="Castanera R."/>
            <person name="Culley D."/>
            <person name="Daum C."/>
            <person name="Ezra D."/>
            <person name="Gonzalez J."/>
            <person name="Henrissat B."/>
            <person name="Kuo A."/>
            <person name="Liang C."/>
            <person name="Lipzen A."/>
            <person name="Lutzoni F."/>
            <person name="Magnuson J."/>
            <person name="Mondo S."/>
            <person name="Nolan M."/>
            <person name="Ohm R."/>
            <person name="Pangilinan J."/>
            <person name="Park H.-J."/>
            <person name="Ramirez L."/>
            <person name="Alfaro M."/>
            <person name="Sun H."/>
            <person name="Tritt A."/>
            <person name="Yoshinaga Y."/>
            <person name="Zwiers L.-H."/>
            <person name="Turgeon B."/>
            <person name="Goodwin S."/>
            <person name="Spatafora J."/>
            <person name="Crous P."/>
            <person name="Grigoriev I."/>
        </authorList>
    </citation>
    <scope>NUCLEOTIDE SEQUENCE</scope>
    <source>
        <strain evidence="1">ATCC 200398</strain>
    </source>
</reference>